<comment type="function">
    <text evidence="7">Catalyzes the ATP-dependent amidation of deamido-NAD to form NAD. Uses L-glutamine as a nitrogen source.</text>
</comment>
<dbReference type="GO" id="GO:0005737">
    <property type="term" value="C:cytoplasm"/>
    <property type="evidence" value="ECO:0007669"/>
    <property type="project" value="InterPro"/>
</dbReference>
<dbReference type="CDD" id="cd00553">
    <property type="entry name" value="NAD_synthase"/>
    <property type="match status" value="1"/>
</dbReference>
<dbReference type="AlphaFoldDB" id="A0A243WC52"/>
<dbReference type="RefSeq" id="WP_086594878.1">
    <property type="nucleotide sequence ID" value="NZ_MTSE01000007.1"/>
</dbReference>
<dbReference type="Gene3D" id="3.60.110.10">
    <property type="entry name" value="Carbon-nitrogen hydrolase"/>
    <property type="match status" value="1"/>
</dbReference>
<dbReference type="GO" id="GO:0008795">
    <property type="term" value="F:NAD+ synthase activity"/>
    <property type="evidence" value="ECO:0007669"/>
    <property type="project" value="UniProtKB-UniRule"/>
</dbReference>
<evidence type="ECO:0000256" key="3">
    <source>
        <dbReference type="ARBA" id="ARBA00022598"/>
    </source>
</evidence>
<organism evidence="11 12">
    <name type="scientific">Hymenobacter crusticola</name>
    <dbReference type="NCBI Taxonomy" id="1770526"/>
    <lineage>
        <taxon>Bacteria</taxon>
        <taxon>Pseudomonadati</taxon>
        <taxon>Bacteroidota</taxon>
        <taxon>Cytophagia</taxon>
        <taxon>Cytophagales</taxon>
        <taxon>Hymenobacteraceae</taxon>
        <taxon>Hymenobacter</taxon>
    </lineage>
</organism>
<keyword evidence="3 7" id="KW-0436">Ligase</keyword>
<feature type="binding site" evidence="7">
    <location>
        <position position="501"/>
    </location>
    <ligand>
        <name>ATP</name>
        <dbReference type="ChEBI" id="CHEBI:30616"/>
    </ligand>
</feature>
<comment type="similarity">
    <text evidence="9">Belongs to the NAD synthetase family.</text>
</comment>
<dbReference type="SUPFAM" id="SSF52402">
    <property type="entry name" value="Adenine nucleotide alpha hydrolases-like"/>
    <property type="match status" value="1"/>
</dbReference>
<dbReference type="PROSITE" id="PS50263">
    <property type="entry name" value="CN_HYDROLASE"/>
    <property type="match status" value="1"/>
</dbReference>
<dbReference type="PANTHER" id="PTHR23090">
    <property type="entry name" value="NH 3 /GLUTAMINE-DEPENDENT NAD + SYNTHETASE"/>
    <property type="match status" value="1"/>
</dbReference>
<dbReference type="NCBIfam" id="TIGR00552">
    <property type="entry name" value="nadE"/>
    <property type="match status" value="1"/>
</dbReference>
<dbReference type="EC" id="6.3.5.1" evidence="7 8"/>
<keyword evidence="6 7" id="KW-0520">NAD</keyword>
<dbReference type="Pfam" id="PF00795">
    <property type="entry name" value="CN_hydrolase"/>
    <property type="match status" value="1"/>
</dbReference>
<dbReference type="CDD" id="cd07570">
    <property type="entry name" value="GAT_Gln-NAD-synth"/>
    <property type="match status" value="1"/>
</dbReference>
<feature type="binding site" evidence="7">
    <location>
        <position position="506"/>
    </location>
    <ligand>
        <name>deamido-NAD(+)</name>
        <dbReference type="ChEBI" id="CHEBI:58437"/>
        <note>ligand shared between two neighboring subunits</note>
    </ligand>
</feature>
<comment type="pathway">
    <text evidence="1 7 8">Cofactor biosynthesis; NAD(+) biosynthesis; NAD(+) from deamido-NAD(+) (L-Gln route): step 1/1.</text>
</comment>
<keyword evidence="4 7" id="KW-0547">Nucleotide-binding</keyword>
<evidence type="ECO:0000256" key="8">
    <source>
        <dbReference type="PIRNR" id="PIRNR006630"/>
    </source>
</evidence>
<dbReference type="InterPro" id="IPR003010">
    <property type="entry name" value="C-N_Hydrolase"/>
</dbReference>
<evidence type="ECO:0000256" key="9">
    <source>
        <dbReference type="RuleBase" id="RU003811"/>
    </source>
</evidence>
<evidence type="ECO:0000313" key="11">
    <source>
        <dbReference type="EMBL" id="OUJ73118.1"/>
    </source>
</evidence>
<feature type="binding site" evidence="7">
    <location>
        <position position="477"/>
    </location>
    <ligand>
        <name>deamido-NAD(+)</name>
        <dbReference type="ChEBI" id="CHEBI:58437"/>
        <note>ligand shared between two neighboring subunits</note>
    </ligand>
</feature>
<dbReference type="SUPFAM" id="SSF56317">
    <property type="entry name" value="Carbon-nitrogen hydrolase"/>
    <property type="match status" value="1"/>
</dbReference>
<dbReference type="Pfam" id="PF02540">
    <property type="entry name" value="NAD_synthase"/>
    <property type="match status" value="1"/>
</dbReference>
<name>A0A243WC52_9BACT</name>
<dbReference type="OrthoDB" id="9803818at2"/>
<evidence type="ECO:0000256" key="2">
    <source>
        <dbReference type="ARBA" id="ARBA00007145"/>
    </source>
</evidence>
<comment type="caution">
    <text evidence="7">Lacks conserved residue(s) required for the propagation of feature annotation.</text>
</comment>
<dbReference type="Proteomes" id="UP000194873">
    <property type="component" value="Unassembled WGS sequence"/>
</dbReference>
<dbReference type="InterPro" id="IPR036526">
    <property type="entry name" value="C-N_Hydrolase_sf"/>
</dbReference>
<evidence type="ECO:0000256" key="5">
    <source>
        <dbReference type="ARBA" id="ARBA00022840"/>
    </source>
</evidence>
<dbReference type="GO" id="GO:0004359">
    <property type="term" value="F:glutaminase activity"/>
    <property type="evidence" value="ECO:0007669"/>
    <property type="project" value="InterPro"/>
</dbReference>
<dbReference type="EMBL" id="MTSE01000007">
    <property type="protein sequence ID" value="OUJ73118.1"/>
    <property type="molecule type" value="Genomic_DNA"/>
</dbReference>
<dbReference type="PANTHER" id="PTHR23090:SF9">
    <property type="entry name" value="GLUTAMINE-DEPENDENT NAD(+) SYNTHETASE"/>
    <property type="match status" value="1"/>
</dbReference>
<dbReference type="InterPro" id="IPR014445">
    <property type="entry name" value="Gln-dep_NAD_synthase"/>
</dbReference>
<feature type="binding site" evidence="7">
    <location>
        <position position="630"/>
    </location>
    <ligand>
        <name>deamido-NAD(+)</name>
        <dbReference type="ChEBI" id="CHEBI:58437"/>
        <note>ligand shared between two neighboring subunits</note>
    </ligand>
</feature>
<evidence type="ECO:0000256" key="1">
    <source>
        <dbReference type="ARBA" id="ARBA00005188"/>
    </source>
</evidence>
<feature type="active site" description="Proton acceptor; for glutaminase activity" evidence="7">
    <location>
        <position position="41"/>
    </location>
</feature>
<evidence type="ECO:0000256" key="6">
    <source>
        <dbReference type="ARBA" id="ARBA00023027"/>
    </source>
</evidence>
<comment type="caution">
    <text evidence="11">The sequence shown here is derived from an EMBL/GenBank/DDBJ whole genome shotgun (WGS) entry which is preliminary data.</text>
</comment>
<evidence type="ECO:0000256" key="7">
    <source>
        <dbReference type="HAMAP-Rule" id="MF_02090"/>
    </source>
</evidence>
<sequence>MRIAGAALNQIPFDWQNNLRNIEEAIKQAKAQGVELLCLPELCLTGYNCEDLFLSDWLPEAALAHLQQIRPWTQGILVCVGLPVRLHGRTYNTACVLRDGEILGFAAKQFLANDGVHYEPRFFVSWKAGTTAQFTWEGEEYTIGDLVFEHKGVKFGFEICEDAWRPAADRPAGRLIPRGVQLIVNPSASHFAMSKTDQRYHIVLEASRDYRCTYLYANLLGNESGRTIYDGEILVARNGHLITRNQLMSFKEVDLECTDVDFEVDLPIAEEITPLPTPDEYRELNQALSLGLFDYLRKAHSRGFVLSLSGGADSCMCAVSVAEMVRLGVAELGAAEFMRRSGCFSAEDITNLAGEVDAGFAKVLNRENSGSQPSAAAPGTAQVTQEAVGRTATQPPQAAQFATANKPLVERLLTCAYQGTVNSSDDTYLSAKELADSIGAVFFDWTIDDEVKGYVGKIEHALGRPLTWQTDDLALQNIQARVRAPGIWLVANVKNCLLITTSNRSEASVGYCTMDGDTAGSISPIAGVDKYFVKLWLRWAQQELGYLALARVNNLEPTAELRPLEEKQTDERDLMPYPMLNHIERLAFYNRLSPQQTLATLVEENPNTDSELLKTYVKRFYSLWSRNQWKRERYAPSFHLDDYNVDPRSWLRFPILSGGYHEELNAL</sequence>
<protein>
    <recommendedName>
        <fullName evidence="7 8">Glutamine-dependent NAD(+) synthetase</fullName>
        <ecNumber evidence="7 8">6.3.5.1</ecNumber>
    </recommendedName>
    <alternativeName>
        <fullName evidence="7 8">NAD(+) synthase [glutamine-hydrolyzing]</fullName>
    </alternativeName>
</protein>
<dbReference type="UniPathway" id="UPA00253">
    <property type="reaction ID" value="UER00334"/>
</dbReference>
<feature type="binding site" evidence="7">
    <location>
        <position position="189"/>
    </location>
    <ligand>
        <name>L-glutamine</name>
        <dbReference type="ChEBI" id="CHEBI:58359"/>
    </ligand>
</feature>
<comment type="catalytic activity">
    <reaction evidence="7 8">
        <text>deamido-NAD(+) + L-glutamine + ATP + H2O = L-glutamate + AMP + diphosphate + NAD(+) + H(+)</text>
        <dbReference type="Rhea" id="RHEA:24384"/>
        <dbReference type="ChEBI" id="CHEBI:15377"/>
        <dbReference type="ChEBI" id="CHEBI:15378"/>
        <dbReference type="ChEBI" id="CHEBI:29985"/>
        <dbReference type="ChEBI" id="CHEBI:30616"/>
        <dbReference type="ChEBI" id="CHEBI:33019"/>
        <dbReference type="ChEBI" id="CHEBI:57540"/>
        <dbReference type="ChEBI" id="CHEBI:58359"/>
        <dbReference type="ChEBI" id="CHEBI:58437"/>
        <dbReference type="ChEBI" id="CHEBI:456215"/>
        <dbReference type="EC" id="6.3.5.1"/>
    </reaction>
</comment>
<evidence type="ECO:0000259" key="10">
    <source>
        <dbReference type="PROSITE" id="PS50263"/>
    </source>
</evidence>
<dbReference type="InterPro" id="IPR022310">
    <property type="entry name" value="NAD/GMP_synthase"/>
</dbReference>
<feature type="active site" description="For glutaminase activity" evidence="7">
    <location>
        <position position="108"/>
    </location>
</feature>
<keyword evidence="12" id="KW-1185">Reference proteome</keyword>
<dbReference type="HAMAP" id="MF_02090">
    <property type="entry name" value="NadE_glutamine_dep"/>
    <property type="match status" value="1"/>
</dbReference>
<evidence type="ECO:0000256" key="4">
    <source>
        <dbReference type="ARBA" id="ARBA00022741"/>
    </source>
</evidence>
<dbReference type="GO" id="GO:0003952">
    <property type="term" value="F:NAD+ synthase (glutamine-hydrolyzing) activity"/>
    <property type="evidence" value="ECO:0007669"/>
    <property type="project" value="UniProtKB-UniRule"/>
</dbReference>
<dbReference type="GO" id="GO:0009435">
    <property type="term" value="P:NAD+ biosynthetic process"/>
    <property type="evidence" value="ECO:0007669"/>
    <property type="project" value="UniProtKB-UniRule"/>
</dbReference>
<comment type="similarity">
    <text evidence="2 7 8">In the C-terminal section; belongs to the NAD synthetase family.</text>
</comment>
<dbReference type="GO" id="GO:0005524">
    <property type="term" value="F:ATP binding"/>
    <property type="evidence" value="ECO:0007669"/>
    <property type="project" value="UniProtKB-UniRule"/>
</dbReference>
<dbReference type="InterPro" id="IPR003694">
    <property type="entry name" value="NAD_synthase"/>
</dbReference>
<gene>
    <name evidence="7" type="primary">nadE</name>
    <name evidence="11" type="ORF">BXP70_14890</name>
</gene>
<reference evidence="11 12" key="1">
    <citation type="submission" date="2017-01" db="EMBL/GenBank/DDBJ databases">
        <title>A new Hymenobacter.</title>
        <authorList>
            <person name="Liang Y."/>
            <person name="Feng F."/>
        </authorList>
    </citation>
    <scope>NUCLEOTIDE SEQUENCE [LARGE SCALE GENOMIC DNA]</scope>
    <source>
        <strain evidence="11">MIMBbqt21</strain>
    </source>
</reference>
<feature type="domain" description="CN hydrolase" evidence="10">
    <location>
        <begin position="1"/>
        <end position="262"/>
    </location>
</feature>
<feature type="active site" description="Nucleophile; for glutaminase activity" evidence="7">
    <location>
        <position position="160"/>
    </location>
</feature>
<accession>A0A243WC52</accession>
<feature type="binding site" evidence="7">
    <location>
        <position position="195"/>
    </location>
    <ligand>
        <name>L-glutamine</name>
        <dbReference type="ChEBI" id="CHEBI:58359"/>
    </ligand>
</feature>
<dbReference type="InterPro" id="IPR014729">
    <property type="entry name" value="Rossmann-like_a/b/a_fold"/>
</dbReference>
<evidence type="ECO:0000313" key="12">
    <source>
        <dbReference type="Proteomes" id="UP000194873"/>
    </source>
</evidence>
<proteinExistence type="inferred from homology"/>
<keyword evidence="5 7" id="KW-0067">ATP-binding</keyword>
<dbReference type="Gene3D" id="3.40.50.620">
    <property type="entry name" value="HUPs"/>
    <property type="match status" value="2"/>
</dbReference>
<dbReference type="PIRSF" id="PIRSF006630">
    <property type="entry name" value="NADS_GAT"/>
    <property type="match status" value="1"/>
</dbReference>